<dbReference type="Proteomes" id="UP000054144">
    <property type="component" value="Unassembled WGS sequence"/>
</dbReference>
<evidence type="ECO:0000313" key="2">
    <source>
        <dbReference type="EMBL" id="KIY53349.1"/>
    </source>
</evidence>
<accession>A0A0D7ANM8</accession>
<evidence type="ECO:0000313" key="3">
    <source>
        <dbReference type="Proteomes" id="UP000054144"/>
    </source>
</evidence>
<keyword evidence="3" id="KW-1185">Reference proteome</keyword>
<reference evidence="2 3" key="1">
    <citation type="journal article" date="2015" name="Fungal Genet. Biol.">
        <title>Evolution of novel wood decay mechanisms in Agaricales revealed by the genome sequences of Fistulina hepatica and Cylindrobasidium torrendii.</title>
        <authorList>
            <person name="Floudas D."/>
            <person name="Held B.W."/>
            <person name="Riley R."/>
            <person name="Nagy L.G."/>
            <person name="Koehler G."/>
            <person name="Ransdell A.S."/>
            <person name="Younus H."/>
            <person name="Chow J."/>
            <person name="Chiniquy J."/>
            <person name="Lipzen A."/>
            <person name="Tritt A."/>
            <person name="Sun H."/>
            <person name="Haridas S."/>
            <person name="LaButti K."/>
            <person name="Ohm R.A."/>
            <person name="Kues U."/>
            <person name="Blanchette R.A."/>
            <person name="Grigoriev I.V."/>
            <person name="Minto R.E."/>
            <person name="Hibbett D.S."/>
        </authorList>
    </citation>
    <scope>NUCLEOTIDE SEQUENCE [LARGE SCALE GENOMIC DNA]</scope>
    <source>
        <strain evidence="2 3">ATCC 64428</strain>
    </source>
</reference>
<dbReference type="EMBL" id="KN881618">
    <property type="protein sequence ID" value="KIY53349.1"/>
    <property type="molecule type" value="Genomic_DNA"/>
</dbReference>
<feature type="region of interest" description="Disordered" evidence="1">
    <location>
        <begin position="169"/>
        <end position="196"/>
    </location>
</feature>
<sequence length="486" mass="55407">MPRLYDILFPSEASAERRASRKSLRGLRRSNPQVLESEHTALASGTRNESRSTRKRTSSSVHTDAEVPRTRPRLLSTCQPQTTMTSVSEVDVSAEPSAAATYTSSLDCALNTSNGYARLRRMSSTATLRAVETKDSVKSKKNKAKKRSRIDAENTDVGLDTRRIRQRTTSNASVATIRASAERPPSRRGRIIRPQPNEREGRHVAFPSMDDDVVSASLHKQARAEVRQMFSRLPIPVRTKAFERVSRKYSRKAIPRFDDIPEFFYEIEEFHLEYPFSAGPVDWLPIHEPIVDTSNLKLDHRGCALLHAPELDLQIVYFDNQRCFNAWDVPNDDVIVCYIGMHVTPKDAVRWENQALAPPNPTGTKLHDTRPRQGIAVDGEWVRTLDSVRFLIDEERETVLDPMRQGWEKERGWVKAVQIQVPAYLFATSEARLFYVRTRMWVDSVCGRECDTEYGKCDAHVLCAENEVMAENLLTHKFIKTLKPRV</sequence>
<dbReference type="AlphaFoldDB" id="A0A0D7ANM8"/>
<evidence type="ECO:0000256" key="1">
    <source>
        <dbReference type="SAM" id="MobiDB-lite"/>
    </source>
</evidence>
<feature type="region of interest" description="Disordered" evidence="1">
    <location>
        <begin position="15"/>
        <end position="74"/>
    </location>
</feature>
<protein>
    <submittedName>
        <fullName evidence="2">Uncharacterized protein</fullName>
    </submittedName>
</protein>
<proteinExistence type="predicted"/>
<feature type="region of interest" description="Disordered" evidence="1">
    <location>
        <begin position="130"/>
        <end position="154"/>
    </location>
</feature>
<name>A0A0D7ANM8_9AGAR</name>
<feature type="compositionally biased region" description="Basic residues" evidence="1">
    <location>
        <begin position="19"/>
        <end position="28"/>
    </location>
</feature>
<gene>
    <name evidence="2" type="ORF">FISHEDRAFT_55217</name>
</gene>
<feature type="compositionally biased region" description="Basic residues" evidence="1">
    <location>
        <begin position="139"/>
        <end position="148"/>
    </location>
</feature>
<organism evidence="2 3">
    <name type="scientific">Fistulina hepatica ATCC 64428</name>
    <dbReference type="NCBI Taxonomy" id="1128425"/>
    <lineage>
        <taxon>Eukaryota</taxon>
        <taxon>Fungi</taxon>
        <taxon>Dikarya</taxon>
        <taxon>Basidiomycota</taxon>
        <taxon>Agaricomycotina</taxon>
        <taxon>Agaricomycetes</taxon>
        <taxon>Agaricomycetidae</taxon>
        <taxon>Agaricales</taxon>
        <taxon>Fistulinaceae</taxon>
        <taxon>Fistulina</taxon>
    </lineage>
</organism>